<evidence type="ECO:0000313" key="2">
    <source>
        <dbReference type="Proteomes" id="UP000501690"/>
    </source>
</evidence>
<name>A0A4D6LD63_VIGUN</name>
<evidence type="ECO:0000313" key="1">
    <source>
        <dbReference type="EMBL" id="QCD86539.1"/>
    </source>
</evidence>
<reference evidence="1 2" key="1">
    <citation type="submission" date="2019-04" db="EMBL/GenBank/DDBJ databases">
        <title>An improved genome assembly and genetic linkage map for asparagus bean, Vigna unguiculata ssp. sesquipedialis.</title>
        <authorList>
            <person name="Xia Q."/>
            <person name="Zhang R."/>
            <person name="Dong Y."/>
        </authorList>
    </citation>
    <scope>NUCLEOTIDE SEQUENCE [LARGE SCALE GENOMIC DNA]</scope>
    <source>
        <tissue evidence="1">Leaf</tissue>
    </source>
</reference>
<dbReference type="AlphaFoldDB" id="A0A4D6LD63"/>
<protein>
    <submittedName>
        <fullName evidence="1">Uncharacterized protein</fullName>
    </submittedName>
</protein>
<dbReference type="Proteomes" id="UP000501690">
    <property type="component" value="Linkage Group LG3"/>
</dbReference>
<accession>A0A4D6LD63</accession>
<organism evidence="1 2">
    <name type="scientific">Vigna unguiculata</name>
    <name type="common">Cowpea</name>
    <dbReference type="NCBI Taxonomy" id="3917"/>
    <lineage>
        <taxon>Eukaryota</taxon>
        <taxon>Viridiplantae</taxon>
        <taxon>Streptophyta</taxon>
        <taxon>Embryophyta</taxon>
        <taxon>Tracheophyta</taxon>
        <taxon>Spermatophyta</taxon>
        <taxon>Magnoliopsida</taxon>
        <taxon>eudicotyledons</taxon>
        <taxon>Gunneridae</taxon>
        <taxon>Pentapetalae</taxon>
        <taxon>rosids</taxon>
        <taxon>fabids</taxon>
        <taxon>Fabales</taxon>
        <taxon>Fabaceae</taxon>
        <taxon>Papilionoideae</taxon>
        <taxon>50 kb inversion clade</taxon>
        <taxon>NPAAA clade</taxon>
        <taxon>indigoferoid/millettioid clade</taxon>
        <taxon>Phaseoleae</taxon>
        <taxon>Vigna</taxon>
    </lineage>
</organism>
<keyword evidence="2" id="KW-1185">Reference proteome</keyword>
<gene>
    <name evidence="1" type="ORF">DEO72_LG3g1062</name>
</gene>
<proteinExistence type="predicted"/>
<sequence length="93" mass="9934">MVVMVGSVVAAFCRRGGSDVVGVVSDFMSLVVGFWCKVRILWLFEGGAAMLVGDYGGSNAAPTKVQICEDDGLLLLRCGRRTIDSKEDASFLL</sequence>
<dbReference type="EMBL" id="CP039347">
    <property type="protein sequence ID" value="QCD86539.1"/>
    <property type="molecule type" value="Genomic_DNA"/>
</dbReference>